<evidence type="ECO:0000256" key="3">
    <source>
        <dbReference type="ARBA" id="ARBA00022741"/>
    </source>
</evidence>
<dbReference type="RefSeq" id="WP_149853789.1">
    <property type="nucleotide sequence ID" value="NZ_VUOB01000065.1"/>
</dbReference>
<comment type="subunit">
    <text evidence="9">Part of the signal recognition particle protein translocation system, which is composed of SRP and FtsY.</text>
</comment>
<sequence>MSTTALIWILVAVVAVLAIVLVAGIVLARRRRISLAEKEKAERKPKGGGYQTGGGISLAPGGTPAPPAHPAGERTEVDGQPGVGDDASVPRDSKRRGIVDVTLPDEQAPAATRTEPVTEPVPAQQEPATAPVPAQRPPAAEPVTAPVTAPVVVPEPVVEAEEIEPTSGRLERLRGRLARSRSTFGQGLLGLLGGGDLDEESWTDVEDTLLLADLGAATTAEIVEKLRGEIVTRGVRNPEQARALLREVLVEALHPAMPRAVRALPHGDPANGGKPAVVLVVGVNGTGKTTTTGKLARVLVADGRTVLLGAADTFRAAAAEQLATWGSRVGAEVVRGNEGADPAAVAFDAVKRGVVAGVDTVLVDTAGRLHTKTGLMDELGKVKRVVEKQAEVDEVLLVLDATTGQNGLTQARVFSEVVDVTGIVLTKLDGTAKGGIVFQVQRELGVPVKLVGLGEGPDDLAPFEPGAFVDALLG</sequence>
<dbReference type="GO" id="GO:0006614">
    <property type="term" value="P:SRP-dependent cotranslational protein targeting to membrane"/>
    <property type="evidence" value="ECO:0007669"/>
    <property type="project" value="InterPro"/>
</dbReference>
<dbReference type="SMART" id="SM00962">
    <property type="entry name" value="SRP54"/>
    <property type="match status" value="1"/>
</dbReference>
<dbReference type="FunFam" id="3.40.50.300:FF:000053">
    <property type="entry name" value="Signal recognition particle receptor FtsY"/>
    <property type="match status" value="1"/>
</dbReference>
<evidence type="ECO:0000256" key="11">
    <source>
        <dbReference type="SAM" id="Phobius"/>
    </source>
</evidence>
<dbReference type="AlphaFoldDB" id="A0A5B2WQ69"/>
<dbReference type="Proteomes" id="UP000323454">
    <property type="component" value="Unassembled WGS sequence"/>
</dbReference>
<keyword evidence="11" id="KW-1133">Transmembrane helix</keyword>
<organism evidence="13 14">
    <name type="scientific">Solihabitans fulvus</name>
    <dbReference type="NCBI Taxonomy" id="1892852"/>
    <lineage>
        <taxon>Bacteria</taxon>
        <taxon>Bacillati</taxon>
        <taxon>Actinomycetota</taxon>
        <taxon>Actinomycetes</taxon>
        <taxon>Pseudonocardiales</taxon>
        <taxon>Pseudonocardiaceae</taxon>
        <taxon>Solihabitans</taxon>
    </lineage>
</organism>
<evidence type="ECO:0000313" key="13">
    <source>
        <dbReference type="EMBL" id="KAA2253625.1"/>
    </source>
</evidence>
<dbReference type="Pfam" id="PF02881">
    <property type="entry name" value="SRP54_N"/>
    <property type="match status" value="1"/>
</dbReference>
<evidence type="ECO:0000256" key="8">
    <source>
        <dbReference type="ARBA" id="ARBA00048027"/>
    </source>
</evidence>
<feature type="binding site" evidence="9">
    <location>
        <begin position="364"/>
        <end position="368"/>
    </location>
    <ligand>
        <name>GTP</name>
        <dbReference type="ChEBI" id="CHEBI:37565"/>
    </ligand>
</feature>
<dbReference type="PANTHER" id="PTHR43134">
    <property type="entry name" value="SIGNAL RECOGNITION PARTICLE RECEPTOR SUBUNIT ALPHA"/>
    <property type="match status" value="1"/>
</dbReference>
<feature type="region of interest" description="Disordered" evidence="10">
    <location>
        <begin position="38"/>
        <end position="141"/>
    </location>
</feature>
<dbReference type="SUPFAM" id="SSF52540">
    <property type="entry name" value="P-loop containing nucleoside triphosphate hydrolases"/>
    <property type="match status" value="1"/>
</dbReference>
<evidence type="ECO:0000256" key="6">
    <source>
        <dbReference type="ARBA" id="ARBA00023136"/>
    </source>
</evidence>
<keyword evidence="11" id="KW-0812">Transmembrane</keyword>
<dbReference type="EC" id="3.6.5.4" evidence="9"/>
<evidence type="ECO:0000256" key="1">
    <source>
        <dbReference type="ARBA" id="ARBA00022475"/>
    </source>
</evidence>
<comment type="caution">
    <text evidence="13">The sequence shown here is derived from an EMBL/GenBank/DDBJ whole genome shotgun (WGS) entry which is preliminary data.</text>
</comment>
<feature type="compositionally biased region" description="Gly residues" evidence="10">
    <location>
        <begin position="47"/>
        <end position="56"/>
    </location>
</feature>
<keyword evidence="7 9" id="KW-0675">Receptor</keyword>
<comment type="catalytic activity">
    <reaction evidence="8 9">
        <text>GTP + H2O = GDP + phosphate + H(+)</text>
        <dbReference type="Rhea" id="RHEA:19669"/>
        <dbReference type="ChEBI" id="CHEBI:15377"/>
        <dbReference type="ChEBI" id="CHEBI:15378"/>
        <dbReference type="ChEBI" id="CHEBI:37565"/>
        <dbReference type="ChEBI" id="CHEBI:43474"/>
        <dbReference type="ChEBI" id="CHEBI:58189"/>
        <dbReference type="EC" id="3.6.5.4"/>
    </reaction>
</comment>
<comment type="similarity">
    <text evidence="9">Belongs to the GTP-binding SRP family. FtsY subfamily.</text>
</comment>
<dbReference type="GO" id="GO:0003924">
    <property type="term" value="F:GTPase activity"/>
    <property type="evidence" value="ECO:0007669"/>
    <property type="project" value="UniProtKB-UniRule"/>
</dbReference>
<dbReference type="Pfam" id="PF00448">
    <property type="entry name" value="SRP54"/>
    <property type="match status" value="1"/>
</dbReference>
<dbReference type="Gene3D" id="3.40.50.300">
    <property type="entry name" value="P-loop containing nucleotide triphosphate hydrolases"/>
    <property type="match status" value="1"/>
</dbReference>
<evidence type="ECO:0000256" key="7">
    <source>
        <dbReference type="ARBA" id="ARBA00023170"/>
    </source>
</evidence>
<keyword evidence="6 9" id="KW-0472">Membrane</keyword>
<dbReference type="NCBIfam" id="TIGR00064">
    <property type="entry name" value="ftsY"/>
    <property type="match status" value="1"/>
</dbReference>
<comment type="function">
    <text evidence="9">Involved in targeting and insertion of nascent membrane proteins into the cytoplasmic membrane. Acts as a receptor for the complex formed by the signal recognition particle (SRP) and the ribosome-nascent chain (RNC).</text>
</comment>
<evidence type="ECO:0000256" key="4">
    <source>
        <dbReference type="ARBA" id="ARBA00022801"/>
    </source>
</evidence>
<evidence type="ECO:0000256" key="5">
    <source>
        <dbReference type="ARBA" id="ARBA00023134"/>
    </source>
</evidence>
<dbReference type="GO" id="GO:0005737">
    <property type="term" value="C:cytoplasm"/>
    <property type="evidence" value="ECO:0007669"/>
    <property type="project" value="UniProtKB-SubCell"/>
</dbReference>
<evidence type="ECO:0000259" key="12">
    <source>
        <dbReference type="PROSITE" id="PS00300"/>
    </source>
</evidence>
<dbReference type="SUPFAM" id="SSF47364">
    <property type="entry name" value="Domain of the SRP/SRP receptor G-proteins"/>
    <property type="match status" value="1"/>
</dbReference>
<reference evidence="13 14" key="2">
    <citation type="submission" date="2019-09" db="EMBL/GenBank/DDBJ databases">
        <authorList>
            <person name="Jin C."/>
        </authorList>
    </citation>
    <scope>NUCLEOTIDE SEQUENCE [LARGE SCALE GENOMIC DNA]</scope>
    <source>
        <strain evidence="13 14">AN110305</strain>
    </source>
</reference>
<dbReference type="EMBL" id="VUOB01000065">
    <property type="protein sequence ID" value="KAA2253625.1"/>
    <property type="molecule type" value="Genomic_DNA"/>
</dbReference>
<feature type="binding site" evidence="9">
    <location>
        <begin position="426"/>
        <end position="429"/>
    </location>
    <ligand>
        <name>GTP</name>
        <dbReference type="ChEBI" id="CHEBI:37565"/>
    </ligand>
</feature>
<dbReference type="InterPro" id="IPR042101">
    <property type="entry name" value="SRP54_N_sf"/>
</dbReference>
<evidence type="ECO:0000256" key="10">
    <source>
        <dbReference type="SAM" id="MobiDB-lite"/>
    </source>
</evidence>
<proteinExistence type="inferred from homology"/>
<feature type="transmembrane region" description="Helical" evidence="11">
    <location>
        <begin position="6"/>
        <end position="28"/>
    </location>
</feature>
<dbReference type="Gene3D" id="1.20.120.140">
    <property type="entry name" value="Signal recognition particle SRP54, nucleotide-binding domain"/>
    <property type="match status" value="1"/>
</dbReference>
<dbReference type="OrthoDB" id="9804720at2"/>
<name>A0A5B2WQ69_9PSEU</name>
<gene>
    <name evidence="9 13" type="primary">ftsY</name>
    <name evidence="13" type="ORF">F0L68_33010</name>
</gene>
<dbReference type="InterPro" id="IPR004390">
    <property type="entry name" value="SR_rcpt_FtsY"/>
</dbReference>
<dbReference type="InterPro" id="IPR013822">
    <property type="entry name" value="Signal_recog_particl_SRP54_hlx"/>
</dbReference>
<dbReference type="PANTHER" id="PTHR43134:SF1">
    <property type="entry name" value="SIGNAL RECOGNITION PARTICLE RECEPTOR SUBUNIT ALPHA"/>
    <property type="match status" value="1"/>
</dbReference>
<accession>A0A5B2WQ69</accession>
<evidence type="ECO:0000256" key="2">
    <source>
        <dbReference type="ARBA" id="ARBA00022490"/>
    </source>
</evidence>
<evidence type="ECO:0000313" key="14">
    <source>
        <dbReference type="Proteomes" id="UP000323454"/>
    </source>
</evidence>
<keyword evidence="14" id="KW-1185">Reference proteome</keyword>
<dbReference type="InterPro" id="IPR036225">
    <property type="entry name" value="SRP/SRP_N"/>
</dbReference>
<dbReference type="GO" id="GO:0005525">
    <property type="term" value="F:GTP binding"/>
    <property type="evidence" value="ECO:0007669"/>
    <property type="project" value="UniProtKB-UniRule"/>
</dbReference>
<dbReference type="FunFam" id="1.20.120.140:FF:000002">
    <property type="entry name" value="Signal recognition particle receptor FtsY"/>
    <property type="match status" value="1"/>
</dbReference>
<reference evidence="13 14" key="1">
    <citation type="submission" date="2019-09" db="EMBL/GenBank/DDBJ databases">
        <title>Goodfellowia gen. nov., a new genus of the Pseudonocardineae related to Actinoalloteichus, containing Goodfellowia coeruleoviolacea gen. nov., comb. nov. gen. nov., comb. nov.</title>
        <authorList>
            <person name="Labeda D."/>
        </authorList>
    </citation>
    <scope>NUCLEOTIDE SEQUENCE [LARGE SCALE GENOMIC DNA]</scope>
    <source>
        <strain evidence="13 14">AN110305</strain>
    </source>
</reference>
<feature type="binding site" evidence="9">
    <location>
        <begin position="282"/>
        <end position="289"/>
    </location>
    <ligand>
        <name>GTP</name>
        <dbReference type="ChEBI" id="CHEBI:37565"/>
    </ligand>
</feature>
<dbReference type="InterPro" id="IPR003593">
    <property type="entry name" value="AAA+_ATPase"/>
</dbReference>
<comment type="subcellular location">
    <subcellularLocation>
        <location evidence="9">Cell membrane</location>
        <topology evidence="9">Peripheral membrane protein</topology>
        <orientation evidence="9">Cytoplasmic side</orientation>
    </subcellularLocation>
    <subcellularLocation>
        <location evidence="9">Cytoplasm</location>
    </subcellularLocation>
</comment>
<feature type="domain" description="SRP54-type proteins GTP-binding" evidence="12">
    <location>
        <begin position="447"/>
        <end position="460"/>
    </location>
</feature>
<keyword evidence="4 9" id="KW-0378">Hydrolase</keyword>
<keyword evidence="3 9" id="KW-0547">Nucleotide-binding</keyword>
<dbReference type="InterPro" id="IPR000897">
    <property type="entry name" value="SRP54_GTPase_dom"/>
</dbReference>
<dbReference type="GO" id="GO:0005047">
    <property type="term" value="F:signal recognition particle binding"/>
    <property type="evidence" value="ECO:0007669"/>
    <property type="project" value="TreeGrafter"/>
</dbReference>
<dbReference type="SMART" id="SM00382">
    <property type="entry name" value="AAA"/>
    <property type="match status" value="1"/>
</dbReference>
<dbReference type="SMART" id="SM00963">
    <property type="entry name" value="SRP54_N"/>
    <property type="match status" value="1"/>
</dbReference>
<dbReference type="HAMAP" id="MF_00920">
    <property type="entry name" value="FtsY"/>
    <property type="match status" value="1"/>
</dbReference>
<dbReference type="InterPro" id="IPR027417">
    <property type="entry name" value="P-loop_NTPase"/>
</dbReference>
<keyword evidence="1 9" id="KW-1003">Cell membrane</keyword>
<keyword evidence="2 9" id="KW-0963">Cytoplasm</keyword>
<evidence type="ECO:0000256" key="9">
    <source>
        <dbReference type="HAMAP-Rule" id="MF_00920"/>
    </source>
</evidence>
<dbReference type="PROSITE" id="PS00300">
    <property type="entry name" value="SRP54"/>
    <property type="match status" value="1"/>
</dbReference>
<keyword evidence="5 9" id="KW-0342">GTP-binding</keyword>
<protein>
    <recommendedName>
        <fullName evidence="9">Signal recognition particle receptor FtsY</fullName>
        <shortName evidence="9">SRP receptor</shortName>
        <ecNumber evidence="9">3.6.5.4</ecNumber>
    </recommendedName>
</protein>
<dbReference type="GO" id="GO:0005886">
    <property type="term" value="C:plasma membrane"/>
    <property type="evidence" value="ECO:0007669"/>
    <property type="project" value="UniProtKB-SubCell"/>
</dbReference>
<feature type="compositionally biased region" description="Basic and acidic residues" evidence="10">
    <location>
        <begin position="88"/>
        <end position="98"/>
    </location>
</feature>